<dbReference type="Proteomes" id="UP000182360">
    <property type="component" value="Unassembled WGS sequence"/>
</dbReference>
<proteinExistence type="predicted"/>
<dbReference type="GO" id="GO:0005829">
    <property type="term" value="C:cytosol"/>
    <property type="evidence" value="ECO:0007669"/>
    <property type="project" value="TreeGrafter"/>
</dbReference>
<dbReference type="GO" id="GO:0004850">
    <property type="term" value="F:uridine phosphorylase activity"/>
    <property type="evidence" value="ECO:0007669"/>
    <property type="project" value="UniProtKB-EC"/>
</dbReference>
<keyword evidence="6" id="KW-1185">Reference proteome</keyword>
<accession>A0A1H9D3N3</accession>
<dbReference type="PANTHER" id="PTHR43691">
    <property type="entry name" value="URIDINE PHOSPHORYLASE"/>
    <property type="match status" value="1"/>
</dbReference>
<dbReference type="InterPro" id="IPR035994">
    <property type="entry name" value="Nucleoside_phosphorylase_sf"/>
</dbReference>
<dbReference type="Gene3D" id="3.40.50.1580">
    <property type="entry name" value="Nucleoside phosphorylase domain"/>
    <property type="match status" value="1"/>
</dbReference>
<dbReference type="SUPFAM" id="SSF53167">
    <property type="entry name" value="Purine and uridine phosphorylases"/>
    <property type="match status" value="1"/>
</dbReference>
<name>A0A1H9D3N3_9SPIR</name>
<evidence type="ECO:0000259" key="4">
    <source>
        <dbReference type="Pfam" id="PF01048"/>
    </source>
</evidence>
<dbReference type="EMBL" id="FOFU01000002">
    <property type="protein sequence ID" value="SEQ07981.1"/>
    <property type="molecule type" value="Genomic_DNA"/>
</dbReference>
<dbReference type="EC" id="2.4.2.3" evidence="1"/>
<protein>
    <recommendedName>
        <fullName evidence="2">Uridine phosphorylase</fullName>
        <ecNumber evidence="1">2.4.2.3</ecNumber>
    </recommendedName>
</protein>
<evidence type="ECO:0000313" key="6">
    <source>
        <dbReference type="Proteomes" id="UP000182360"/>
    </source>
</evidence>
<evidence type="ECO:0000256" key="1">
    <source>
        <dbReference type="ARBA" id="ARBA00011888"/>
    </source>
</evidence>
<dbReference type="OrthoDB" id="7945729at2"/>
<dbReference type="RefSeq" id="WP_074641605.1">
    <property type="nucleotide sequence ID" value="NZ_FOFU01000002.1"/>
</dbReference>
<dbReference type="Pfam" id="PF01048">
    <property type="entry name" value="PNP_UDP_1"/>
    <property type="match status" value="1"/>
</dbReference>
<dbReference type="GO" id="GO:0009116">
    <property type="term" value="P:nucleoside metabolic process"/>
    <property type="evidence" value="ECO:0007669"/>
    <property type="project" value="InterPro"/>
</dbReference>
<dbReference type="AlphaFoldDB" id="A0A1H9D3N3"/>
<dbReference type="PANTHER" id="PTHR43691:SF11">
    <property type="entry name" value="FI09636P-RELATED"/>
    <property type="match status" value="1"/>
</dbReference>
<evidence type="ECO:0000256" key="3">
    <source>
        <dbReference type="ARBA" id="ARBA00048447"/>
    </source>
</evidence>
<dbReference type="InterPro" id="IPR000845">
    <property type="entry name" value="Nucleoside_phosphorylase_d"/>
</dbReference>
<organism evidence="5 6">
    <name type="scientific">Treponema bryantii</name>
    <dbReference type="NCBI Taxonomy" id="163"/>
    <lineage>
        <taxon>Bacteria</taxon>
        <taxon>Pseudomonadati</taxon>
        <taxon>Spirochaetota</taxon>
        <taxon>Spirochaetia</taxon>
        <taxon>Spirochaetales</taxon>
        <taxon>Treponemataceae</taxon>
        <taxon>Treponema</taxon>
    </lineage>
</organism>
<feature type="domain" description="Nucleoside phosphorylase" evidence="4">
    <location>
        <begin position="88"/>
        <end position="227"/>
    </location>
</feature>
<evidence type="ECO:0000313" key="5">
    <source>
        <dbReference type="EMBL" id="SEQ07981.1"/>
    </source>
</evidence>
<gene>
    <name evidence="5" type="ORF">SAMN04487977_102420</name>
</gene>
<comment type="catalytic activity">
    <reaction evidence="3">
        <text>uridine + phosphate = alpha-D-ribose 1-phosphate + uracil</text>
        <dbReference type="Rhea" id="RHEA:24388"/>
        <dbReference type="ChEBI" id="CHEBI:16704"/>
        <dbReference type="ChEBI" id="CHEBI:17568"/>
        <dbReference type="ChEBI" id="CHEBI:43474"/>
        <dbReference type="ChEBI" id="CHEBI:57720"/>
        <dbReference type="EC" id="2.4.2.3"/>
    </reaction>
</comment>
<reference evidence="5 6" key="1">
    <citation type="submission" date="2016-10" db="EMBL/GenBank/DDBJ databases">
        <authorList>
            <person name="de Groot N.N."/>
        </authorList>
    </citation>
    <scope>NUCLEOTIDE SEQUENCE [LARGE SCALE GENOMIC DNA]</scope>
    <source>
        <strain evidence="5 6">B25</strain>
    </source>
</reference>
<evidence type="ECO:0000256" key="2">
    <source>
        <dbReference type="ARBA" id="ARBA00021980"/>
    </source>
</evidence>
<sequence length="265" mass="29925">MKQELKKAIENMKKYNSGVMYKEVFGFPSDIFYDALVVAPGWKPTKIIKDPSFKVTELAQHAYFSGFLVEKDGYKIAWAQTASGGCNLLDNLIICSEMKFKKCIFIGAVGGLSENFEIGDFCTPVECISGVYASHYFDNKLSDFHPFEKIYPDKNYVDKICQLSKENGCLLKTAKVFSTDSIALEYSHLDEIKATGAELIEMETSTFYKVTELMEVPSIALLVVSDNSTTGVPLLGREGYYQERYHQTRCQIIPDMIYKICTINL</sequence>